<proteinExistence type="predicted"/>
<organism evidence="1 2">
    <name type="scientific">Caerostris extrusa</name>
    <name type="common">Bark spider</name>
    <name type="synonym">Caerostris bankana</name>
    <dbReference type="NCBI Taxonomy" id="172846"/>
    <lineage>
        <taxon>Eukaryota</taxon>
        <taxon>Metazoa</taxon>
        <taxon>Ecdysozoa</taxon>
        <taxon>Arthropoda</taxon>
        <taxon>Chelicerata</taxon>
        <taxon>Arachnida</taxon>
        <taxon>Araneae</taxon>
        <taxon>Araneomorphae</taxon>
        <taxon>Entelegynae</taxon>
        <taxon>Araneoidea</taxon>
        <taxon>Araneidae</taxon>
        <taxon>Caerostris</taxon>
    </lineage>
</organism>
<evidence type="ECO:0000313" key="2">
    <source>
        <dbReference type="Proteomes" id="UP001054945"/>
    </source>
</evidence>
<dbReference type="Proteomes" id="UP001054945">
    <property type="component" value="Unassembled WGS sequence"/>
</dbReference>
<reference evidence="1 2" key="1">
    <citation type="submission" date="2021-06" db="EMBL/GenBank/DDBJ databases">
        <title>Caerostris extrusa draft genome.</title>
        <authorList>
            <person name="Kono N."/>
            <person name="Arakawa K."/>
        </authorList>
    </citation>
    <scope>NUCLEOTIDE SEQUENCE [LARGE SCALE GENOMIC DNA]</scope>
</reference>
<accession>A0AAV4PR62</accession>
<comment type="caution">
    <text evidence="1">The sequence shown here is derived from an EMBL/GenBank/DDBJ whole genome shotgun (WGS) entry which is preliminary data.</text>
</comment>
<name>A0AAV4PR62_CAEEX</name>
<dbReference type="EMBL" id="BPLR01004937">
    <property type="protein sequence ID" value="GIX98628.1"/>
    <property type="molecule type" value="Genomic_DNA"/>
</dbReference>
<gene>
    <name evidence="1" type="ORF">CEXT_690171</name>
</gene>
<protein>
    <submittedName>
        <fullName evidence="1">Uncharacterized protein</fullName>
    </submittedName>
</protein>
<sequence>MKLLETACSVIAKVVNKVVEKYLQSMGLNGYEISATFRWLASSFSRKLRSYSHTISYFTNSEYFSFVFKYLKFEATYLSTTSIIAQLFDTAVLRIPSDLAGFCIWPMTLIKQLCSFCNRTLTTFYKYRYTRLREEGSLNERPFKRAIVKNCNWAYEDSQTAEMVPDSTMCTLQGRFWKEDDENTCSQKSVDTLVTVGRVVRRTREIRKLYYTELSEDSEKTTCSIIAEMEK</sequence>
<evidence type="ECO:0000313" key="1">
    <source>
        <dbReference type="EMBL" id="GIX98628.1"/>
    </source>
</evidence>
<keyword evidence="2" id="KW-1185">Reference proteome</keyword>
<dbReference type="AlphaFoldDB" id="A0AAV4PR62"/>